<proteinExistence type="predicted"/>
<gene>
    <name evidence="1" type="ORF">ENQ76_09195</name>
</gene>
<dbReference type="AlphaFoldDB" id="A0A7C2NY40"/>
<name>A0A7C2NY40_9PLAN</name>
<accession>A0A7C2NY40</accession>
<protein>
    <submittedName>
        <fullName evidence="1">DUF1552 domain-containing protein</fullName>
    </submittedName>
</protein>
<sequence length="420" mass="46410">MLLHRRTFLRATGVALALPWMDAFQIGRAAEAVKPPRRMVCINTPLGLLPEFFFPTTAGRDYGLTPYLEVLQDLRDNFTVISGLSHPDVGPSHDSNLSFLTAAPHPERRAGFKNSISLDQFAAEQTFGATRFPTLPLSSEGSGLSWTRSGAPVPTENWPSSVFAQLFLDGRPDEVQAQARRLADGQSVLDAVREQARRLGTNLGARDREKLDEYFTSVRELEQRLVQAEAWSKRPKPKVDAKPPVNVANPADLIGKTRLWFDLIHLALQTDSTRLVTLQLLGTSSVPPISGVSQGHHDLSHHGKDPAKIAQLRTLEIEKLKTLRDFLQQLRQTEEQGETLLDRTMVFFSSNLGDASKHSVKNMPVLLAGGGFRHGQHLAFDENNHPPLCNLFVSMLQRFGLETDRFGSSTGTLAGLETVG</sequence>
<comment type="caution">
    <text evidence="1">The sequence shown here is derived from an EMBL/GenBank/DDBJ whole genome shotgun (WGS) entry which is preliminary data.</text>
</comment>
<dbReference type="PROSITE" id="PS51318">
    <property type="entry name" value="TAT"/>
    <property type="match status" value="1"/>
</dbReference>
<reference evidence="1" key="1">
    <citation type="journal article" date="2020" name="mSystems">
        <title>Genome- and Community-Level Interaction Insights into Carbon Utilization and Element Cycling Functions of Hydrothermarchaeota in Hydrothermal Sediment.</title>
        <authorList>
            <person name="Zhou Z."/>
            <person name="Liu Y."/>
            <person name="Xu W."/>
            <person name="Pan J."/>
            <person name="Luo Z.H."/>
            <person name="Li M."/>
        </authorList>
    </citation>
    <scope>NUCLEOTIDE SEQUENCE [LARGE SCALE GENOMIC DNA]</scope>
    <source>
        <strain evidence="1">SpSt-339</strain>
    </source>
</reference>
<dbReference type="EMBL" id="DSOK01000259">
    <property type="protein sequence ID" value="HEN15629.1"/>
    <property type="molecule type" value="Genomic_DNA"/>
</dbReference>
<dbReference type="InterPro" id="IPR006311">
    <property type="entry name" value="TAT_signal"/>
</dbReference>
<organism evidence="1">
    <name type="scientific">Schlesneria paludicola</name>
    <dbReference type="NCBI Taxonomy" id="360056"/>
    <lineage>
        <taxon>Bacteria</taxon>
        <taxon>Pseudomonadati</taxon>
        <taxon>Planctomycetota</taxon>
        <taxon>Planctomycetia</taxon>
        <taxon>Planctomycetales</taxon>
        <taxon>Planctomycetaceae</taxon>
        <taxon>Schlesneria</taxon>
    </lineage>
</organism>
<dbReference type="InterPro" id="IPR011447">
    <property type="entry name" value="DUF1552"/>
</dbReference>
<dbReference type="Pfam" id="PF07586">
    <property type="entry name" value="HXXSHH"/>
    <property type="match status" value="1"/>
</dbReference>
<evidence type="ECO:0000313" key="1">
    <source>
        <dbReference type="EMBL" id="HEN15629.1"/>
    </source>
</evidence>